<dbReference type="InterPro" id="IPR012902">
    <property type="entry name" value="N_methyl_site"/>
</dbReference>
<dbReference type="Proteomes" id="UP001216709">
    <property type="component" value="Unassembled WGS sequence"/>
</dbReference>
<keyword evidence="3" id="KW-0472">Membrane</keyword>
<proteinExistence type="predicted"/>
<comment type="subcellular location">
    <subcellularLocation>
        <location evidence="1">Cell surface</location>
    </subcellularLocation>
</comment>
<sequence>MNQKGFTLLESLTVLMIGSIMLSLLFAALPP</sequence>
<comment type="caution">
    <text evidence="4">The sequence shown here is derived from an EMBL/GenBank/DDBJ whole genome shotgun (WGS) entry which is preliminary data.</text>
</comment>
<evidence type="ECO:0000256" key="1">
    <source>
        <dbReference type="ARBA" id="ARBA00004241"/>
    </source>
</evidence>
<dbReference type="EMBL" id="JARAFO010000510">
    <property type="protein sequence ID" value="MDE1455485.1"/>
    <property type="molecule type" value="Genomic_DNA"/>
</dbReference>
<evidence type="ECO:0000313" key="4">
    <source>
        <dbReference type="EMBL" id="MDE1455485.1"/>
    </source>
</evidence>
<dbReference type="GO" id="GO:0009986">
    <property type="term" value="C:cell surface"/>
    <property type="evidence" value="ECO:0007669"/>
    <property type="project" value="UniProtKB-SubCell"/>
</dbReference>
<dbReference type="Pfam" id="PF07963">
    <property type="entry name" value="N_methyl"/>
    <property type="match status" value="1"/>
</dbReference>
<dbReference type="PROSITE" id="PS00409">
    <property type="entry name" value="PROKAR_NTER_METHYL"/>
    <property type="match status" value="1"/>
</dbReference>
<dbReference type="GO" id="GO:0030420">
    <property type="term" value="P:establishment of competence for transformation"/>
    <property type="evidence" value="ECO:0007669"/>
    <property type="project" value="UniProtKB-KW"/>
</dbReference>
<dbReference type="RefSeq" id="WP_274686078.1">
    <property type="nucleotide sequence ID" value="NZ_JARAFO010000510.1"/>
</dbReference>
<evidence type="ECO:0000256" key="3">
    <source>
        <dbReference type="SAM" id="Phobius"/>
    </source>
</evidence>
<name>A0AAW6KHW3_9BACI</name>
<dbReference type="AlphaFoldDB" id="A0AAW6KHW3"/>
<feature type="non-terminal residue" evidence="4">
    <location>
        <position position="31"/>
    </location>
</feature>
<organism evidence="4 5">
    <name type="scientific">Bacillus paralicheniformis</name>
    <dbReference type="NCBI Taxonomy" id="1648923"/>
    <lineage>
        <taxon>Bacteria</taxon>
        <taxon>Bacillati</taxon>
        <taxon>Bacillota</taxon>
        <taxon>Bacilli</taxon>
        <taxon>Bacillales</taxon>
        <taxon>Bacillaceae</taxon>
        <taxon>Bacillus</taxon>
    </lineage>
</organism>
<gene>
    <name evidence="4" type="ORF">PVN32_25670</name>
</gene>
<feature type="transmembrane region" description="Helical" evidence="3">
    <location>
        <begin position="12"/>
        <end position="29"/>
    </location>
</feature>
<evidence type="ECO:0000256" key="2">
    <source>
        <dbReference type="ARBA" id="ARBA00023287"/>
    </source>
</evidence>
<keyword evidence="3" id="KW-1133">Transmembrane helix</keyword>
<accession>A0AAW6KHW3</accession>
<evidence type="ECO:0000313" key="5">
    <source>
        <dbReference type="Proteomes" id="UP001216709"/>
    </source>
</evidence>
<keyword evidence="2" id="KW-0178">Competence</keyword>
<keyword evidence="3" id="KW-0812">Transmembrane</keyword>
<dbReference type="NCBIfam" id="TIGR02532">
    <property type="entry name" value="IV_pilin_GFxxxE"/>
    <property type="match status" value="1"/>
</dbReference>
<protein>
    <submittedName>
        <fullName evidence="4">Prepilin-type N-terminal cleavage/methylation domain-containing protein</fullName>
    </submittedName>
</protein>
<reference evidence="4" key="1">
    <citation type="submission" date="2022-12" db="EMBL/GenBank/DDBJ databases">
        <title>Draft Genome Sequences of Bacillus licheniformis and Bacillus paralicheniformis strains isolated from Irish skim milk powders.</title>
        <authorList>
            <person name="Lourenco A."/>
            <person name="Li F."/>
            <person name="Geraldine D."/>
            <person name="Tobin J.T."/>
            <person name="Butler F."/>
            <person name="Jordan K."/>
            <person name="Obrien T."/>
        </authorList>
    </citation>
    <scope>NUCLEOTIDE SEQUENCE</scope>
    <source>
        <strain evidence="4">3370</strain>
    </source>
</reference>